<sequence length="113" mass="12974">MNFTKREPVVVLLLSIITCGIYYYYWVYQVTKELGMYLQNDNNPVLDLLLSLFCAPYGIYWMYKMAKQIAEAQNKAGKFAPVDNSVLYVILGIFGLWVVTALIMQSTINEIEA</sequence>
<dbReference type="Pfam" id="PF14018">
    <property type="entry name" value="DUF4234"/>
    <property type="match status" value="1"/>
</dbReference>
<keyword evidence="1" id="KW-0812">Transmembrane</keyword>
<feature type="domain" description="DUF4234" evidence="2">
    <location>
        <begin position="8"/>
        <end position="51"/>
    </location>
</feature>
<keyword evidence="4" id="KW-1185">Reference proteome</keyword>
<dbReference type="EMBL" id="FMKA01000003">
    <property type="protein sequence ID" value="SCP96037.1"/>
    <property type="molecule type" value="Genomic_DNA"/>
</dbReference>
<keyword evidence="1" id="KW-0472">Membrane</keyword>
<proteinExistence type="predicted"/>
<dbReference type="STRING" id="1619234.SAMN05421730_1003132"/>
<gene>
    <name evidence="3" type="ORF">SAMN05421730_1003132</name>
</gene>
<evidence type="ECO:0000259" key="2">
    <source>
        <dbReference type="Pfam" id="PF14018"/>
    </source>
</evidence>
<accession>A0A1D3TQX7</accession>
<evidence type="ECO:0000313" key="3">
    <source>
        <dbReference type="EMBL" id="SCP96037.1"/>
    </source>
</evidence>
<name>A0A1D3TQX7_9FIRM</name>
<feature type="transmembrane region" description="Helical" evidence="1">
    <location>
        <begin position="45"/>
        <end position="63"/>
    </location>
</feature>
<feature type="transmembrane region" description="Helical" evidence="1">
    <location>
        <begin position="84"/>
        <end position="104"/>
    </location>
</feature>
<keyword evidence="1" id="KW-1133">Transmembrane helix</keyword>
<dbReference type="InterPro" id="IPR025328">
    <property type="entry name" value="DUF4234"/>
</dbReference>
<feature type="transmembrane region" description="Helical" evidence="1">
    <location>
        <begin position="9"/>
        <end position="25"/>
    </location>
</feature>
<protein>
    <recommendedName>
        <fullName evidence="2">DUF4234 domain-containing protein</fullName>
    </recommendedName>
</protein>
<dbReference type="Proteomes" id="UP000199315">
    <property type="component" value="Unassembled WGS sequence"/>
</dbReference>
<evidence type="ECO:0000256" key="1">
    <source>
        <dbReference type="SAM" id="Phobius"/>
    </source>
</evidence>
<evidence type="ECO:0000313" key="4">
    <source>
        <dbReference type="Proteomes" id="UP000199315"/>
    </source>
</evidence>
<dbReference type="RefSeq" id="WP_169823592.1">
    <property type="nucleotide sequence ID" value="NZ_FMKA01000003.1"/>
</dbReference>
<organism evidence="3 4">
    <name type="scientific">Anaerobium acetethylicum</name>
    <dbReference type="NCBI Taxonomy" id="1619234"/>
    <lineage>
        <taxon>Bacteria</taxon>
        <taxon>Bacillati</taxon>
        <taxon>Bacillota</taxon>
        <taxon>Clostridia</taxon>
        <taxon>Lachnospirales</taxon>
        <taxon>Lachnospiraceae</taxon>
        <taxon>Anaerobium</taxon>
    </lineage>
</organism>
<dbReference type="AlphaFoldDB" id="A0A1D3TQX7"/>
<reference evidence="3 4" key="1">
    <citation type="submission" date="2016-09" db="EMBL/GenBank/DDBJ databases">
        <authorList>
            <person name="Capua I."/>
            <person name="De Benedictis P."/>
            <person name="Joannis T."/>
            <person name="Lombin L.H."/>
            <person name="Cattoli G."/>
        </authorList>
    </citation>
    <scope>NUCLEOTIDE SEQUENCE [LARGE SCALE GENOMIC DNA]</scope>
    <source>
        <strain evidence="3 4">GluBS11</strain>
    </source>
</reference>